<feature type="region of interest" description="Disordered" evidence="1">
    <location>
        <begin position="124"/>
        <end position="145"/>
    </location>
</feature>
<organism evidence="2 3">
    <name type="scientific">Citrifermentans bemidjiense (strain ATCC BAA-1014 / DSM 16622 / JCM 12645 / Bem)</name>
    <name type="common">Geobacter bemidjiensis</name>
    <dbReference type="NCBI Taxonomy" id="404380"/>
    <lineage>
        <taxon>Bacteria</taxon>
        <taxon>Pseudomonadati</taxon>
        <taxon>Thermodesulfobacteriota</taxon>
        <taxon>Desulfuromonadia</taxon>
        <taxon>Geobacterales</taxon>
        <taxon>Geobacteraceae</taxon>
        <taxon>Citrifermentans</taxon>
    </lineage>
</organism>
<dbReference type="OrthoDB" id="5402504at2"/>
<evidence type="ECO:0000313" key="3">
    <source>
        <dbReference type="Proteomes" id="UP000008825"/>
    </source>
</evidence>
<dbReference type="Proteomes" id="UP000008825">
    <property type="component" value="Chromosome"/>
</dbReference>
<dbReference type="HOGENOM" id="CLU_1822592_0_0_7"/>
<dbReference type="RefSeq" id="WP_012532102.1">
    <property type="nucleotide sequence ID" value="NC_011146.1"/>
</dbReference>
<evidence type="ECO:0000256" key="1">
    <source>
        <dbReference type="SAM" id="MobiDB-lite"/>
    </source>
</evidence>
<dbReference type="KEGG" id="gbm:Gbem_3673"/>
<feature type="compositionally biased region" description="Polar residues" evidence="1">
    <location>
        <begin position="124"/>
        <end position="135"/>
    </location>
</feature>
<dbReference type="EMBL" id="CP001124">
    <property type="protein sequence ID" value="ACH40665.1"/>
    <property type="molecule type" value="Genomic_DNA"/>
</dbReference>
<sequence length="145" mass="16450">MTRPSQSRILRSYRNKAPSRFYNILLRVWKCLTDNPKIPGSVWAAHPELLSSFLAEAAKYHEVYQRASLYSSKLDIAAREVLQAQLVDHMDEIASVLEAISIRYPEVIVTSGFELCKDHRTISRTNIPQTPSEDVTVSDAEKTNS</sequence>
<dbReference type="AlphaFoldDB" id="B5EDN7"/>
<evidence type="ECO:0000313" key="2">
    <source>
        <dbReference type="EMBL" id="ACH40665.1"/>
    </source>
</evidence>
<proteinExistence type="predicted"/>
<accession>B5EDN7</accession>
<gene>
    <name evidence="2" type="ordered locus">Gbem_3673</name>
</gene>
<reference evidence="2 3" key="1">
    <citation type="submission" date="2008-07" db="EMBL/GenBank/DDBJ databases">
        <title>Complete sequence of Geobacter bemidjiensis BEM.</title>
        <authorList>
            <consortium name="US DOE Joint Genome Institute"/>
            <person name="Lucas S."/>
            <person name="Copeland A."/>
            <person name="Lapidus A."/>
            <person name="Glavina del Rio T."/>
            <person name="Dalin E."/>
            <person name="Tice H."/>
            <person name="Bruce D."/>
            <person name="Goodwin L."/>
            <person name="Pitluck S."/>
            <person name="Kiss H."/>
            <person name="Brettin T."/>
            <person name="Detter J.C."/>
            <person name="Han C."/>
            <person name="Kuske C.R."/>
            <person name="Schmutz J."/>
            <person name="Larimer F."/>
            <person name="Land M."/>
            <person name="Hauser L."/>
            <person name="Kyrpides N."/>
            <person name="Lykidis A."/>
            <person name="Lovley D."/>
            <person name="Richardson P."/>
        </authorList>
    </citation>
    <scope>NUCLEOTIDE SEQUENCE [LARGE SCALE GENOMIC DNA]</scope>
    <source>
        <strain evidence="3">ATCC BAA-1014 / DSM 16622 / JCM 12645 / Bem</strain>
    </source>
</reference>
<name>B5EDN7_CITBB</name>
<protein>
    <submittedName>
        <fullName evidence="2">Uncharacterized protein</fullName>
    </submittedName>
</protein>
<reference evidence="2 3" key="2">
    <citation type="journal article" date="2010" name="BMC Genomics">
        <title>The genome of Geobacter bemidjiensis, exemplar for the subsurface clade of Geobacter species that predominate in Fe(III)-reducing subsurface environments.</title>
        <authorList>
            <person name="Aklujkar M."/>
            <person name="Young N.D."/>
            <person name="Holmes D."/>
            <person name="Chavan M."/>
            <person name="Risso C."/>
            <person name="Kiss H.E."/>
            <person name="Han C.S."/>
            <person name="Land M.L."/>
            <person name="Lovley D.R."/>
        </authorList>
    </citation>
    <scope>NUCLEOTIDE SEQUENCE [LARGE SCALE GENOMIC DNA]</scope>
    <source>
        <strain evidence="3">ATCC BAA-1014 / DSM 16622 / JCM 12645 / Bem</strain>
    </source>
</reference>
<keyword evidence="3" id="KW-1185">Reference proteome</keyword>